<evidence type="ECO:0000256" key="2">
    <source>
        <dbReference type="SAM" id="Phobius"/>
    </source>
</evidence>
<name>A0A9J7KUK1_BRAFL</name>
<organism evidence="3 4">
    <name type="scientific">Branchiostoma floridae</name>
    <name type="common">Florida lancelet</name>
    <name type="synonym">Amphioxus</name>
    <dbReference type="NCBI Taxonomy" id="7739"/>
    <lineage>
        <taxon>Eukaryota</taxon>
        <taxon>Metazoa</taxon>
        <taxon>Chordata</taxon>
        <taxon>Cephalochordata</taxon>
        <taxon>Leptocardii</taxon>
        <taxon>Amphioxiformes</taxon>
        <taxon>Branchiostomatidae</taxon>
        <taxon>Branchiostoma</taxon>
    </lineage>
</organism>
<dbReference type="OrthoDB" id="10352505at2759"/>
<feature type="transmembrane region" description="Helical" evidence="2">
    <location>
        <begin position="20"/>
        <end position="41"/>
    </location>
</feature>
<dbReference type="RefSeq" id="XP_035670623.1">
    <property type="nucleotide sequence ID" value="XM_035814730.1"/>
</dbReference>
<gene>
    <name evidence="4" type="primary">LOC118412100</name>
</gene>
<protein>
    <submittedName>
        <fullName evidence="4">Uncharacterized protein LOC118412100 isoform X1</fullName>
    </submittedName>
</protein>
<accession>A0A9J7KUK1</accession>
<reference evidence="3" key="1">
    <citation type="journal article" date="2020" name="Nat. Ecol. Evol.">
        <title>Deeply conserved synteny resolves early events in vertebrate evolution.</title>
        <authorList>
            <person name="Simakov O."/>
            <person name="Marletaz F."/>
            <person name="Yue J.X."/>
            <person name="O'Connell B."/>
            <person name="Jenkins J."/>
            <person name="Brandt A."/>
            <person name="Calef R."/>
            <person name="Tung C.H."/>
            <person name="Huang T.K."/>
            <person name="Schmutz J."/>
            <person name="Satoh N."/>
            <person name="Yu J.K."/>
            <person name="Putnam N.H."/>
            <person name="Green R.E."/>
            <person name="Rokhsar D.S."/>
        </authorList>
    </citation>
    <scope>NUCLEOTIDE SEQUENCE [LARGE SCALE GENOMIC DNA]</scope>
    <source>
        <strain evidence="3">S238N-H82</strain>
    </source>
</reference>
<feature type="transmembrane region" description="Helical" evidence="2">
    <location>
        <begin position="53"/>
        <end position="71"/>
    </location>
</feature>
<dbReference type="AlphaFoldDB" id="A0A9J7KUK1"/>
<dbReference type="KEGG" id="bfo:118412100"/>
<reference evidence="4" key="2">
    <citation type="submission" date="2025-08" db="UniProtKB">
        <authorList>
            <consortium name="RefSeq"/>
        </authorList>
    </citation>
    <scope>IDENTIFICATION</scope>
    <source>
        <strain evidence="4">S238N-H82</strain>
        <tissue evidence="4">Testes</tissue>
    </source>
</reference>
<keyword evidence="2" id="KW-0472">Membrane</keyword>
<proteinExistence type="predicted"/>
<dbReference type="GeneID" id="118412100"/>
<sequence length="318" mass="34784">MLPFYDPERELMRTIMKSLLAMITGIGAFLVVVSFVLILCSSKSDGTARTDTGTLWAGGLMLTPALLYLIYVCLTASGGDWPEMGEDGCDSTDGELLGGSGEMAGSGARRAEGLDEMTDGPLFPWQLPSEIMRGDGMGNYNVSRDFRRGRGGEFSPEGGIRFHGGQWRRELHNKNDRNNGRRGMAFGGGHGRYASSRRCFRSREGVREDLPSVRDGGQIQVVVPSPPPYEEVTSEDRRHLGNQSEAGAAPRPPPYASVAEADERTRQQTSRTEEPRSSEQCPSYTEAIRSPTSASPTEEMPHELPPVPPPAYEEVVNR</sequence>
<evidence type="ECO:0000256" key="1">
    <source>
        <dbReference type="SAM" id="MobiDB-lite"/>
    </source>
</evidence>
<keyword evidence="2" id="KW-0812">Transmembrane</keyword>
<feature type="compositionally biased region" description="Basic and acidic residues" evidence="1">
    <location>
        <begin position="261"/>
        <end position="277"/>
    </location>
</feature>
<feature type="compositionally biased region" description="Basic and acidic residues" evidence="1">
    <location>
        <begin position="201"/>
        <end position="212"/>
    </location>
</feature>
<evidence type="ECO:0000313" key="4">
    <source>
        <dbReference type="RefSeq" id="XP_035670623.1"/>
    </source>
</evidence>
<evidence type="ECO:0000313" key="3">
    <source>
        <dbReference type="Proteomes" id="UP000001554"/>
    </source>
</evidence>
<dbReference type="Proteomes" id="UP000001554">
    <property type="component" value="Chromosome 3"/>
</dbReference>
<keyword evidence="2" id="KW-1133">Transmembrane helix</keyword>
<feature type="compositionally biased region" description="Basic and acidic residues" evidence="1">
    <location>
        <begin position="167"/>
        <end position="179"/>
    </location>
</feature>
<feature type="region of interest" description="Disordered" evidence="1">
    <location>
        <begin position="151"/>
        <end position="318"/>
    </location>
</feature>
<keyword evidence="3" id="KW-1185">Reference proteome</keyword>